<dbReference type="Proteomes" id="UP000238312">
    <property type="component" value="Unassembled WGS sequence"/>
</dbReference>
<reference evidence="1 2" key="1">
    <citation type="submission" date="2018-03" db="EMBL/GenBank/DDBJ databases">
        <title>Genomic Encyclopedia of Type Strains, Phase III (KMG-III): the genomes of soil and plant-associated and newly described type strains.</title>
        <authorList>
            <person name="Whitman W."/>
        </authorList>
    </citation>
    <scope>NUCLEOTIDE SEQUENCE [LARGE SCALE GENOMIC DNA]</scope>
    <source>
        <strain evidence="1 2">CGMCC 4.7104</strain>
    </source>
</reference>
<name>A0A2T0MKK0_9ACTN</name>
<dbReference type="InterPro" id="IPR054188">
    <property type="entry name" value="DUF6893"/>
</dbReference>
<dbReference type="RefSeq" id="WP_393267707.1">
    <property type="nucleotide sequence ID" value="NZ_CP109074.1"/>
</dbReference>
<dbReference type="EMBL" id="PVNG01000024">
    <property type="protein sequence ID" value="PRX58171.1"/>
    <property type="molecule type" value="Genomic_DNA"/>
</dbReference>
<evidence type="ECO:0000313" key="2">
    <source>
        <dbReference type="Proteomes" id="UP000238312"/>
    </source>
</evidence>
<dbReference type="AlphaFoldDB" id="A0A2T0MKK0"/>
<comment type="caution">
    <text evidence="1">The sequence shown here is derived from an EMBL/GenBank/DDBJ whole genome shotgun (WGS) entry which is preliminary data.</text>
</comment>
<keyword evidence="2" id="KW-1185">Reference proteome</keyword>
<proteinExistence type="predicted"/>
<evidence type="ECO:0000313" key="1">
    <source>
        <dbReference type="EMBL" id="PRX58171.1"/>
    </source>
</evidence>
<organism evidence="1 2">
    <name type="scientific">Nonomuraea fuscirosea</name>
    <dbReference type="NCBI Taxonomy" id="1291556"/>
    <lineage>
        <taxon>Bacteria</taxon>
        <taxon>Bacillati</taxon>
        <taxon>Actinomycetota</taxon>
        <taxon>Actinomycetes</taxon>
        <taxon>Streptosporangiales</taxon>
        <taxon>Streptosporangiaceae</taxon>
        <taxon>Nonomuraea</taxon>
    </lineage>
</organism>
<protein>
    <submittedName>
        <fullName evidence="1">Uncharacterized protein</fullName>
    </submittedName>
</protein>
<dbReference type="Pfam" id="PF21833">
    <property type="entry name" value="DUF6893"/>
    <property type="match status" value="1"/>
</dbReference>
<gene>
    <name evidence="1" type="ORF">B0I32_124159</name>
</gene>
<accession>A0A2T0MKK0</accession>
<sequence>MWKSRMVRLLLLCGLAAIVVHQWPEIRRYIRMERM</sequence>